<dbReference type="InterPro" id="IPR027379">
    <property type="entry name" value="CLS_N"/>
</dbReference>
<dbReference type="RefSeq" id="WP_311939357.1">
    <property type="nucleotide sequence ID" value="NZ_JAVSCK010000003.1"/>
</dbReference>
<evidence type="ECO:0000313" key="8">
    <source>
        <dbReference type="EMBL" id="MFD1162693.1"/>
    </source>
</evidence>
<reference evidence="9" key="1">
    <citation type="journal article" date="2019" name="Int. J. Syst. Evol. Microbiol.">
        <title>The Global Catalogue of Microorganisms (GCM) 10K type strain sequencing project: providing services to taxonomists for standard genome sequencing and annotation.</title>
        <authorList>
            <consortium name="The Broad Institute Genomics Platform"/>
            <consortium name="The Broad Institute Genome Sequencing Center for Infectious Disease"/>
            <person name="Wu L."/>
            <person name="Ma J."/>
        </authorList>
    </citation>
    <scope>NUCLEOTIDE SEQUENCE [LARGE SCALE GENOMIC DNA]</scope>
    <source>
        <strain evidence="9">CCUG 63246</strain>
    </source>
</reference>
<keyword evidence="9" id="KW-1185">Reference proteome</keyword>
<evidence type="ECO:0000256" key="5">
    <source>
        <dbReference type="ARBA" id="ARBA00023136"/>
    </source>
</evidence>
<evidence type="ECO:0000256" key="3">
    <source>
        <dbReference type="ARBA" id="ARBA00022692"/>
    </source>
</evidence>
<keyword evidence="5 6" id="KW-0472">Membrane</keyword>
<evidence type="ECO:0000256" key="6">
    <source>
        <dbReference type="SAM" id="Phobius"/>
    </source>
</evidence>
<gene>
    <name evidence="8" type="ORF">ACFQ2E_09710</name>
</gene>
<evidence type="ECO:0000259" key="7">
    <source>
        <dbReference type="Pfam" id="PF13396"/>
    </source>
</evidence>
<accession>A0ABW3RCK6</accession>
<dbReference type="EMBL" id="JBHTLJ010000003">
    <property type="protein sequence ID" value="MFD1162693.1"/>
    <property type="molecule type" value="Genomic_DNA"/>
</dbReference>
<evidence type="ECO:0000256" key="2">
    <source>
        <dbReference type="ARBA" id="ARBA00022475"/>
    </source>
</evidence>
<dbReference type="Proteomes" id="UP001597163">
    <property type="component" value="Unassembled WGS sequence"/>
</dbReference>
<dbReference type="Pfam" id="PF13396">
    <property type="entry name" value="PLDc_N"/>
    <property type="match status" value="1"/>
</dbReference>
<protein>
    <submittedName>
        <fullName evidence="8">PLD nuclease N-terminal domain-containing protein</fullName>
    </submittedName>
</protein>
<name>A0ABW3RCK6_9FLAO</name>
<feature type="transmembrane region" description="Helical" evidence="6">
    <location>
        <begin position="49"/>
        <end position="68"/>
    </location>
</feature>
<feature type="transmembrane region" description="Helical" evidence="6">
    <location>
        <begin position="12"/>
        <end position="37"/>
    </location>
</feature>
<sequence>METEIVETSTFLGFWPLLLILVALSMLLFPVLAIISILKNDFKGNDKLIWILVALLLPFFGSMLYFIIGRPKRIKN</sequence>
<keyword evidence="2" id="KW-1003">Cell membrane</keyword>
<feature type="domain" description="Cardiolipin synthase N-terminal" evidence="7">
    <location>
        <begin position="31"/>
        <end position="70"/>
    </location>
</feature>
<comment type="subcellular location">
    <subcellularLocation>
        <location evidence="1">Cell membrane</location>
        <topology evidence="1">Multi-pass membrane protein</topology>
    </subcellularLocation>
</comment>
<keyword evidence="3 6" id="KW-0812">Transmembrane</keyword>
<keyword evidence="4 6" id="KW-1133">Transmembrane helix</keyword>
<organism evidence="8 9">
    <name type="scientific">Hwangdonia seohaensis</name>
    <dbReference type="NCBI Taxonomy" id="1240727"/>
    <lineage>
        <taxon>Bacteria</taxon>
        <taxon>Pseudomonadati</taxon>
        <taxon>Bacteroidota</taxon>
        <taxon>Flavobacteriia</taxon>
        <taxon>Flavobacteriales</taxon>
        <taxon>Flavobacteriaceae</taxon>
        <taxon>Hwangdonia</taxon>
    </lineage>
</organism>
<proteinExistence type="predicted"/>
<evidence type="ECO:0000256" key="1">
    <source>
        <dbReference type="ARBA" id="ARBA00004651"/>
    </source>
</evidence>
<comment type="caution">
    <text evidence="8">The sequence shown here is derived from an EMBL/GenBank/DDBJ whole genome shotgun (WGS) entry which is preliminary data.</text>
</comment>
<evidence type="ECO:0000313" key="9">
    <source>
        <dbReference type="Proteomes" id="UP001597163"/>
    </source>
</evidence>
<evidence type="ECO:0000256" key="4">
    <source>
        <dbReference type="ARBA" id="ARBA00022989"/>
    </source>
</evidence>